<proteinExistence type="predicted"/>
<name>X0UX95_9ZZZZ</name>
<feature type="non-terminal residue" evidence="1">
    <location>
        <position position="1"/>
    </location>
</feature>
<evidence type="ECO:0000313" key="1">
    <source>
        <dbReference type="EMBL" id="GAG04928.1"/>
    </source>
</evidence>
<organism evidence="1">
    <name type="scientific">marine sediment metagenome</name>
    <dbReference type="NCBI Taxonomy" id="412755"/>
    <lineage>
        <taxon>unclassified sequences</taxon>
        <taxon>metagenomes</taxon>
        <taxon>ecological metagenomes</taxon>
    </lineage>
</organism>
<comment type="caution">
    <text evidence="1">The sequence shown here is derived from an EMBL/GenBank/DDBJ whole genome shotgun (WGS) entry which is preliminary data.</text>
</comment>
<gene>
    <name evidence="1" type="ORF">S01H1_36491</name>
</gene>
<reference evidence="1" key="1">
    <citation type="journal article" date="2014" name="Front. Microbiol.">
        <title>High frequency of phylogenetically diverse reductive dehalogenase-homologous genes in deep subseafloor sedimentary metagenomes.</title>
        <authorList>
            <person name="Kawai M."/>
            <person name="Futagami T."/>
            <person name="Toyoda A."/>
            <person name="Takaki Y."/>
            <person name="Nishi S."/>
            <person name="Hori S."/>
            <person name="Arai W."/>
            <person name="Tsubouchi T."/>
            <person name="Morono Y."/>
            <person name="Uchiyama I."/>
            <person name="Ito T."/>
            <person name="Fujiyama A."/>
            <person name="Inagaki F."/>
            <person name="Takami H."/>
        </authorList>
    </citation>
    <scope>NUCLEOTIDE SEQUENCE</scope>
    <source>
        <strain evidence="1">Expedition CK06-06</strain>
    </source>
</reference>
<dbReference type="EMBL" id="BARS01022868">
    <property type="protein sequence ID" value="GAG04928.1"/>
    <property type="molecule type" value="Genomic_DNA"/>
</dbReference>
<accession>X0UX95</accession>
<protein>
    <submittedName>
        <fullName evidence="1">Uncharacterized protein</fullName>
    </submittedName>
</protein>
<sequence>IVGSRASAGIKMGKSDDWPTDGLVWPATPENLHKGAIILGPNIVEKAHPERLPSITKLD</sequence>
<dbReference type="AlphaFoldDB" id="X0UX95"/>